<evidence type="ECO:0000313" key="1">
    <source>
        <dbReference type="EMBL" id="PLW77193.1"/>
    </source>
</evidence>
<comment type="caution">
    <text evidence="1">The sequence shown here is derived from an EMBL/GenBank/DDBJ whole genome shotgun (WGS) entry which is preliminary data.</text>
</comment>
<accession>A0A2N5XRQ3</accession>
<dbReference type="EMBL" id="PKUQ01000019">
    <property type="protein sequence ID" value="PLW77193.1"/>
    <property type="molecule type" value="Genomic_DNA"/>
</dbReference>
<sequence length="199" mass="21679">MHKGRTAGNVLIGREAEALQHIANQGIAAAIWQRKPASDFQGWVDGLPVEQLPELRITVPLDLVESAVQTACDIKQLPDGPERRLLAGDVAALADIFGKVMGVPNVQIRLDVDDQVMCPRFHIDNISARLLCTYRGPGTQYVATSERDKPNRIGQMTTGAAGLFRGKQWPSGEESTLLHRSPVNTNETGVRLLLVIDPA</sequence>
<dbReference type="Proteomes" id="UP000234881">
    <property type="component" value="Unassembled WGS sequence"/>
</dbReference>
<evidence type="ECO:0000313" key="2">
    <source>
        <dbReference type="Proteomes" id="UP000234881"/>
    </source>
</evidence>
<dbReference type="OrthoDB" id="5342505at2"/>
<dbReference type="AlphaFoldDB" id="A0A2N5XRQ3"/>
<gene>
    <name evidence="1" type="ORF">C0081_10890</name>
</gene>
<reference evidence="1 2" key="1">
    <citation type="submission" date="2018-01" db="EMBL/GenBank/DDBJ databases">
        <title>The draft genome sequence of Cohaesibacter sp. H1304.</title>
        <authorList>
            <person name="Wang N.-N."/>
            <person name="Du Z.-J."/>
        </authorList>
    </citation>
    <scope>NUCLEOTIDE SEQUENCE [LARGE SCALE GENOMIC DNA]</scope>
    <source>
        <strain evidence="1 2">H1304</strain>
    </source>
</reference>
<organism evidence="1 2">
    <name type="scientific">Cohaesibacter celericrescens</name>
    <dbReference type="NCBI Taxonomy" id="2067669"/>
    <lineage>
        <taxon>Bacteria</taxon>
        <taxon>Pseudomonadati</taxon>
        <taxon>Pseudomonadota</taxon>
        <taxon>Alphaproteobacteria</taxon>
        <taxon>Hyphomicrobiales</taxon>
        <taxon>Cohaesibacteraceae</taxon>
    </lineage>
</organism>
<proteinExistence type="predicted"/>
<dbReference type="Pfam" id="PF08856">
    <property type="entry name" value="DUF1826"/>
    <property type="match status" value="1"/>
</dbReference>
<protein>
    <submittedName>
        <fullName evidence="1">DUF1826 domain-containing protein</fullName>
    </submittedName>
</protein>
<name>A0A2N5XRQ3_9HYPH</name>
<keyword evidence="2" id="KW-1185">Reference proteome</keyword>
<dbReference type="InterPro" id="IPR014955">
    <property type="entry name" value="DUF1826"/>
</dbReference>